<reference evidence="1" key="1">
    <citation type="submission" date="2023-03" db="EMBL/GenBank/DDBJ databases">
        <title>Massive genome expansion in bonnet fungi (Mycena s.s.) driven by repeated elements and novel gene families across ecological guilds.</title>
        <authorList>
            <consortium name="Lawrence Berkeley National Laboratory"/>
            <person name="Harder C.B."/>
            <person name="Miyauchi S."/>
            <person name="Viragh M."/>
            <person name="Kuo A."/>
            <person name="Thoen E."/>
            <person name="Andreopoulos B."/>
            <person name="Lu D."/>
            <person name="Skrede I."/>
            <person name="Drula E."/>
            <person name="Henrissat B."/>
            <person name="Morin E."/>
            <person name="Kohler A."/>
            <person name="Barry K."/>
            <person name="LaButti K."/>
            <person name="Morin E."/>
            <person name="Salamov A."/>
            <person name="Lipzen A."/>
            <person name="Mereny Z."/>
            <person name="Hegedus B."/>
            <person name="Baldrian P."/>
            <person name="Stursova M."/>
            <person name="Weitz H."/>
            <person name="Taylor A."/>
            <person name="Grigoriev I.V."/>
            <person name="Nagy L.G."/>
            <person name="Martin F."/>
            <person name="Kauserud H."/>
        </authorList>
    </citation>
    <scope>NUCLEOTIDE SEQUENCE</scope>
    <source>
        <strain evidence="1">9284</strain>
    </source>
</reference>
<sequence>MYATPPEWDLAAYQYLPPYKAPRSPDGQLRNFKSFELRKPSPPLNSAIHQLLKRLDDITSTTILALSDLRGLPDLRAVDRLHLFPGLRADSTTSSTVQEFRTACQRVVAHIALVTERWDHTVADLFAYLPLRPLERLEQLLSGISPSHDHYPTQRNKVLSLLPSLRAPAQHHAAVLKALYEELANDILFIEAERRAADLPHTNLNIALAALIWQEWGLAQYCEDMHFARLWDSTGGPSDFDTTDLINGLQKGET</sequence>
<evidence type="ECO:0000313" key="1">
    <source>
        <dbReference type="EMBL" id="KAJ7650169.1"/>
    </source>
</evidence>
<proteinExistence type="predicted"/>
<keyword evidence="2" id="KW-1185">Reference proteome</keyword>
<accession>A0AAD7CIP2</accession>
<organism evidence="1 2">
    <name type="scientific">Roridomyces roridus</name>
    <dbReference type="NCBI Taxonomy" id="1738132"/>
    <lineage>
        <taxon>Eukaryota</taxon>
        <taxon>Fungi</taxon>
        <taxon>Dikarya</taxon>
        <taxon>Basidiomycota</taxon>
        <taxon>Agaricomycotina</taxon>
        <taxon>Agaricomycetes</taxon>
        <taxon>Agaricomycetidae</taxon>
        <taxon>Agaricales</taxon>
        <taxon>Marasmiineae</taxon>
        <taxon>Mycenaceae</taxon>
        <taxon>Roridomyces</taxon>
    </lineage>
</organism>
<protein>
    <submittedName>
        <fullName evidence="1">Uncharacterized protein</fullName>
    </submittedName>
</protein>
<dbReference type="AlphaFoldDB" id="A0AAD7CIP2"/>
<evidence type="ECO:0000313" key="2">
    <source>
        <dbReference type="Proteomes" id="UP001221142"/>
    </source>
</evidence>
<name>A0AAD7CIP2_9AGAR</name>
<comment type="caution">
    <text evidence="1">The sequence shown here is derived from an EMBL/GenBank/DDBJ whole genome shotgun (WGS) entry which is preliminary data.</text>
</comment>
<dbReference type="Proteomes" id="UP001221142">
    <property type="component" value="Unassembled WGS sequence"/>
</dbReference>
<gene>
    <name evidence="1" type="ORF">FB45DRAFT_1050242</name>
</gene>
<dbReference type="EMBL" id="JARKIF010000001">
    <property type="protein sequence ID" value="KAJ7650169.1"/>
    <property type="molecule type" value="Genomic_DNA"/>
</dbReference>